<protein>
    <submittedName>
        <fullName evidence="3">Uncharacterized protein</fullName>
    </submittedName>
</protein>
<evidence type="ECO:0000313" key="4">
    <source>
        <dbReference type="Proteomes" id="UP000829196"/>
    </source>
</evidence>
<keyword evidence="1" id="KW-0175">Coiled coil</keyword>
<keyword evidence="4" id="KW-1185">Reference proteome</keyword>
<comment type="caution">
    <text evidence="3">The sequence shown here is derived from an EMBL/GenBank/DDBJ whole genome shotgun (WGS) entry which is preliminary data.</text>
</comment>
<evidence type="ECO:0000256" key="2">
    <source>
        <dbReference type="SAM" id="MobiDB-lite"/>
    </source>
</evidence>
<name>A0A8T3AAX5_DENNO</name>
<reference evidence="3" key="1">
    <citation type="journal article" date="2022" name="Front. Genet.">
        <title>Chromosome-Scale Assembly of the Dendrobium nobile Genome Provides Insights Into the Molecular Mechanism of the Biosynthesis of the Medicinal Active Ingredient of Dendrobium.</title>
        <authorList>
            <person name="Xu Q."/>
            <person name="Niu S.-C."/>
            <person name="Li K.-L."/>
            <person name="Zheng P.-J."/>
            <person name="Zhang X.-J."/>
            <person name="Jia Y."/>
            <person name="Liu Y."/>
            <person name="Niu Y.-X."/>
            <person name="Yu L.-H."/>
            <person name="Chen D.-F."/>
            <person name="Zhang G.-Q."/>
        </authorList>
    </citation>
    <scope>NUCLEOTIDE SEQUENCE</scope>
    <source>
        <tissue evidence="3">Leaf</tissue>
    </source>
</reference>
<dbReference type="AlphaFoldDB" id="A0A8T3AAX5"/>
<accession>A0A8T3AAX5</accession>
<evidence type="ECO:0000313" key="3">
    <source>
        <dbReference type="EMBL" id="KAI0493716.1"/>
    </source>
</evidence>
<feature type="compositionally biased region" description="Basic and acidic residues" evidence="2">
    <location>
        <begin position="159"/>
        <end position="170"/>
    </location>
</feature>
<dbReference type="PANTHER" id="PTHR33740:SF3">
    <property type="entry name" value="GPI-ANCHORED ADHESIN-LIKE PROTEIN"/>
    <property type="match status" value="1"/>
</dbReference>
<feature type="coiled-coil region" evidence="1">
    <location>
        <begin position="858"/>
        <end position="885"/>
    </location>
</feature>
<organism evidence="3 4">
    <name type="scientific">Dendrobium nobile</name>
    <name type="common">Orchid</name>
    <dbReference type="NCBI Taxonomy" id="94219"/>
    <lineage>
        <taxon>Eukaryota</taxon>
        <taxon>Viridiplantae</taxon>
        <taxon>Streptophyta</taxon>
        <taxon>Embryophyta</taxon>
        <taxon>Tracheophyta</taxon>
        <taxon>Spermatophyta</taxon>
        <taxon>Magnoliopsida</taxon>
        <taxon>Liliopsida</taxon>
        <taxon>Asparagales</taxon>
        <taxon>Orchidaceae</taxon>
        <taxon>Epidendroideae</taxon>
        <taxon>Malaxideae</taxon>
        <taxon>Dendrobiinae</taxon>
        <taxon>Dendrobium</taxon>
    </lineage>
</organism>
<dbReference type="EMBL" id="JAGYWB010000017">
    <property type="protein sequence ID" value="KAI0493716.1"/>
    <property type="molecule type" value="Genomic_DNA"/>
</dbReference>
<dbReference type="Proteomes" id="UP000829196">
    <property type="component" value="Unassembled WGS sequence"/>
</dbReference>
<dbReference type="PANTHER" id="PTHR33740">
    <property type="entry name" value="GPI-ANCHORED ADHESIN-LIKE PROTEIN"/>
    <property type="match status" value="1"/>
</dbReference>
<sequence length="1021" mass="111432">MASLGNSLFPGSLQVRSIRRGHESSSVLRIRFRLSRPRIVLASASRGSTNEDREGQSWSIINKLPETFAGWSGLESEGGGNSQDKGGRGGMLGAGLAGLFLFGGLTFATLSLRSKNSRNTFGVNKQMKPLTTEQEVLLTSDDQSSEIVQDGNETSAISSDKETRINDHNPDSVTGINKDPFPPLENSDITEDKHDIINQLAVPSAEILDLNDDGIGSVDRFNQASGGDDLHIETVVDDVSVPSDSNPFLPEFYANNATDLTPNDLNTMESQSIVFSGSSGSTVSHNENLQITNDFDSLSFNTFSTDYAIEQGNPSLEDIVKSNDPLDILSEYEGSPGEPLSLSGTIQESSNSIDTEFSSDGVIENVDFVSKGDDFLDNGLLQLSPEGVTSGRVEYSSINTVSSGVGSSSDLGQNEALVFPADSINIEEGFKLEEATSITYSVPVYANHTENEPNISIYNRSNKDSTFESILPQKSFLFTGVPAPSLVSSALQVPPGKVLVPAVVDQVQSQAFAALQVLKVIEASVQPGDLCTRREYARWLVSASSALSRNTTSKLYPAMYIENVTELAFDDITPEDPDFSCIQGLAEAGIIFSKLSLSDTSGSSTQSQEPLLFSPESLLSRQDLVSWKMALERKQLPEVDKNLLYQTSGFIDIEKIDSGAWPALLADLSSGEQGIISLAFGYTRLFQPNKPVTKAQAAIALATGEAAEIVGEELARIEAESLAETAVNAHTALVAQVEKDLNASFEQELAKEREKINALEKLAEEARLKLERIRTEREEENNAILRGQAAVKSEMEVLSRLRCEVQEQLQELMTNKVEISFERERITKLQKETESENQVVVQLQYELEVERKALSMARTWAEEEAKRARELARALEEARERWIKHGIKVVVDEDLQEDATTGITWATAGKQSPVDETISRGENLVEKLKAMAAEIKLKSSIVIKNIIHTIVALISALKRKASESSKHLAELQGKIVLKAGRSLEIFKESASVTSSNIAERARRVLDDCKESVEKISPKFKA</sequence>
<evidence type="ECO:0000256" key="1">
    <source>
        <dbReference type="SAM" id="Coils"/>
    </source>
</evidence>
<feature type="coiled-coil region" evidence="1">
    <location>
        <begin position="735"/>
        <end position="783"/>
    </location>
</feature>
<proteinExistence type="predicted"/>
<feature type="region of interest" description="Disordered" evidence="2">
    <location>
        <begin position="143"/>
        <end position="181"/>
    </location>
</feature>
<gene>
    <name evidence="3" type="ORF">KFK09_023840</name>
</gene>
<dbReference type="SMR" id="A0A8T3AAX5"/>
<dbReference type="OrthoDB" id="2020668at2759"/>
<feature type="compositionally biased region" description="Polar residues" evidence="2">
    <location>
        <begin position="143"/>
        <end position="158"/>
    </location>
</feature>